<reference evidence="1" key="1">
    <citation type="submission" date="2015-07" db="EMBL/GenBank/DDBJ databases">
        <title>MeaNS - Measles Nucleotide Surveillance Program.</title>
        <authorList>
            <person name="Tran T."/>
            <person name="Druce J."/>
        </authorList>
    </citation>
    <scope>NUCLEOTIDE SEQUENCE</scope>
    <source>
        <strain evidence="1">UCB-OBI-ISO-001</strain>
        <tissue evidence="1">Gonad</tissue>
    </source>
</reference>
<accession>A0A0L8HL82</accession>
<sequence length="73" mass="8595">MYLYMYILMCLCNNLPSVLLNPIQKLEKSLFSKMVWTSKFQQLNHKTFLALVHRVALVNFVNIGDTALRREMC</sequence>
<evidence type="ECO:0000313" key="1">
    <source>
        <dbReference type="EMBL" id="KOF89535.1"/>
    </source>
</evidence>
<name>A0A0L8HL82_OCTBM</name>
<dbReference type="EMBL" id="KQ417950">
    <property type="protein sequence ID" value="KOF89535.1"/>
    <property type="molecule type" value="Genomic_DNA"/>
</dbReference>
<organism evidence="1">
    <name type="scientific">Octopus bimaculoides</name>
    <name type="common">California two-spotted octopus</name>
    <dbReference type="NCBI Taxonomy" id="37653"/>
    <lineage>
        <taxon>Eukaryota</taxon>
        <taxon>Metazoa</taxon>
        <taxon>Spiralia</taxon>
        <taxon>Lophotrochozoa</taxon>
        <taxon>Mollusca</taxon>
        <taxon>Cephalopoda</taxon>
        <taxon>Coleoidea</taxon>
        <taxon>Octopodiformes</taxon>
        <taxon>Octopoda</taxon>
        <taxon>Incirrata</taxon>
        <taxon>Octopodidae</taxon>
        <taxon>Octopus</taxon>
    </lineage>
</organism>
<dbReference type="AlphaFoldDB" id="A0A0L8HL82"/>
<proteinExistence type="predicted"/>
<gene>
    <name evidence="1" type="ORF">OCBIM_22012899mg</name>
</gene>
<protein>
    <submittedName>
        <fullName evidence="1">Uncharacterized protein</fullName>
    </submittedName>
</protein>